<dbReference type="RefSeq" id="WP_092782964.1">
    <property type="nucleotide sequence ID" value="NZ_FORA01000004.1"/>
</dbReference>
<dbReference type="OrthoDB" id="2553118at2"/>
<protein>
    <submittedName>
        <fullName evidence="1">Ectoine hydroxylase-related dioxygenase, phytanoyl-CoA dioxygenase (PhyH) family</fullName>
    </submittedName>
</protein>
<dbReference type="Pfam" id="PF05721">
    <property type="entry name" value="PhyH"/>
    <property type="match status" value="1"/>
</dbReference>
<dbReference type="GO" id="GO:0016706">
    <property type="term" value="F:2-oxoglutarate-dependent dioxygenase activity"/>
    <property type="evidence" value="ECO:0007669"/>
    <property type="project" value="UniProtKB-ARBA"/>
</dbReference>
<gene>
    <name evidence="1" type="ORF">SAMN04488095_3159</name>
</gene>
<dbReference type="Proteomes" id="UP000199110">
    <property type="component" value="Unassembled WGS sequence"/>
</dbReference>
<dbReference type="STRING" id="390807.SAMN04488095_3159"/>
<evidence type="ECO:0000313" key="1">
    <source>
        <dbReference type="EMBL" id="SFJ58215.1"/>
    </source>
</evidence>
<dbReference type="InterPro" id="IPR008775">
    <property type="entry name" value="Phytyl_CoA_dOase-like"/>
</dbReference>
<dbReference type="EMBL" id="FORA01000004">
    <property type="protein sequence ID" value="SFJ58215.1"/>
    <property type="molecule type" value="Genomic_DNA"/>
</dbReference>
<dbReference type="AlphaFoldDB" id="A0A1I3SHQ6"/>
<dbReference type="PANTHER" id="PTHR20883:SF14">
    <property type="entry name" value="PHYTANOYL-COA DIOXYGENASE"/>
    <property type="match status" value="1"/>
</dbReference>
<evidence type="ECO:0000313" key="2">
    <source>
        <dbReference type="Proteomes" id="UP000199110"/>
    </source>
</evidence>
<sequence>MTLSPDQIATFHRQGYLVVDDVLDAGLLARIETEYADLLHDLATGWGLPWQGFFPTLHAAHLAGHDWFQPMDISLPGDRIRPDTPFHAGPAVFDLLTSPALLDIAESLLGPELTSTPIQHVRIKPPARDLAPDEARAHVTGTSWHQDRAVAHAEADATDMVTVWVAMTDATPENGCLVVQPFEGAQDMLPHCPLSQTAIPADHLRPGAAHPLPVRRGGVVLLHPMVPHASLDNRTDGFRWSFDLRYQKTGQPTGRAHFPEFIARSQSAPEGELRDWQVWRDSWIDARAACALRDHIPIHRWTSDSPLCA</sequence>
<keyword evidence="1" id="KW-0223">Dioxygenase</keyword>
<accession>A0A1I3SHQ6</accession>
<name>A0A1I3SHQ6_9RHOB</name>
<keyword evidence="2" id="KW-1185">Reference proteome</keyword>
<reference evidence="1 2" key="1">
    <citation type="submission" date="2016-10" db="EMBL/GenBank/DDBJ databases">
        <authorList>
            <person name="de Groot N.N."/>
        </authorList>
    </citation>
    <scope>NUCLEOTIDE SEQUENCE [LARGE SCALE GENOMIC DNA]</scope>
    <source>
        <strain evidence="1 2">DSM 19073</strain>
    </source>
</reference>
<dbReference type="SUPFAM" id="SSF51197">
    <property type="entry name" value="Clavaminate synthase-like"/>
    <property type="match status" value="1"/>
</dbReference>
<dbReference type="GO" id="GO:0005506">
    <property type="term" value="F:iron ion binding"/>
    <property type="evidence" value="ECO:0007669"/>
    <property type="project" value="UniProtKB-ARBA"/>
</dbReference>
<dbReference type="PANTHER" id="PTHR20883">
    <property type="entry name" value="PHYTANOYL-COA DIOXYGENASE DOMAIN CONTAINING 1"/>
    <property type="match status" value="1"/>
</dbReference>
<proteinExistence type="predicted"/>
<organism evidence="1 2">
    <name type="scientific">Jannaschia pohangensis</name>
    <dbReference type="NCBI Taxonomy" id="390807"/>
    <lineage>
        <taxon>Bacteria</taxon>
        <taxon>Pseudomonadati</taxon>
        <taxon>Pseudomonadota</taxon>
        <taxon>Alphaproteobacteria</taxon>
        <taxon>Rhodobacterales</taxon>
        <taxon>Roseobacteraceae</taxon>
        <taxon>Jannaschia</taxon>
    </lineage>
</organism>
<dbReference type="Gene3D" id="2.60.120.620">
    <property type="entry name" value="q2cbj1_9rhob like domain"/>
    <property type="match status" value="1"/>
</dbReference>
<keyword evidence="1" id="KW-0560">Oxidoreductase</keyword>